<evidence type="ECO:0000256" key="4">
    <source>
        <dbReference type="ARBA" id="ARBA00022475"/>
    </source>
</evidence>
<keyword evidence="3 9" id="KW-0813">Transport</keyword>
<evidence type="ECO:0000313" key="12">
    <source>
        <dbReference type="Proteomes" id="UP000265750"/>
    </source>
</evidence>
<dbReference type="PROSITE" id="PS50928">
    <property type="entry name" value="ABC_TM1"/>
    <property type="match status" value="1"/>
</dbReference>
<keyword evidence="8 9" id="KW-0472">Membrane</keyword>
<feature type="transmembrane region" description="Helical" evidence="9">
    <location>
        <begin position="231"/>
        <end position="248"/>
    </location>
</feature>
<dbReference type="Pfam" id="PF00528">
    <property type="entry name" value="BPD_transp_1"/>
    <property type="match status" value="1"/>
</dbReference>
<proteinExistence type="inferred from homology"/>
<name>A0A3A1WMK9_9HYPH</name>
<evidence type="ECO:0000259" key="10">
    <source>
        <dbReference type="PROSITE" id="PS50928"/>
    </source>
</evidence>
<dbReference type="PANTHER" id="PTHR30614">
    <property type="entry name" value="MEMBRANE COMPONENT OF AMINO ACID ABC TRANSPORTER"/>
    <property type="match status" value="1"/>
</dbReference>
<evidence type="ECO:0000256" key="2">
    <source>
        <dbReference type="ARBA" id="ARBA00010072"/>
    </source>
</evidence>
<dbReference type="SUPFAM" id="SSF161098">
    <property type="entry name" value="MetI-like"/>
    <property type="match status" value="1"/>
</dbReference>
<protein>
    <submittedName>
        <fullName evidence="11">ABC transporter permease</fullName>
    </submittedName>
</protein>
<keyword evidence="5" id="KW-0997">Cell inner membrane</keyword>
<sequence length="265" mass="29428">MSLAPPPVARRRPGLLGIATLALWAAGGVALVAYLALAWNPQLVATYGPAYLRGLWTTLSLVALSYGLGALLSVPIAAGRMARNPLARGTAFAYVSFFRGTPLIAQIFLIYYGFGTFRTQFETVGLWWFFRDAWYCAIFALSLNTAAYQAEILRGAIQSVAKGQWEGARALALPRSVTIWRVVAPQALIVALRPYANEFILMLKASAIVAIISVFDLFGETRRAFSRSFDFQTYVWAAVFYLVLVEIVRRLTNLAERRLTRHLLR</sequence>
<evidence type="ECO:0000256" key="3">
    <source>
        <dbReference type="ARBA" id="ARBA00022448"/>
    </source>
</evidence>
<dbReference type="InterPro" id="IPR000515">
    <property type="entry name" value="MetI-like"/>
</dbReference>
<evidence type="ECO:0000256" key="6">
    <source>
        <dbReference type="ARBA" id="ARBA00022692"/>
    </source>
</evidence>
<keyword evidence="6 9" id="KW-0812">Transmembrane</keyword>
<dbReference type="Gene3D" id="1.10.3720.10">
    <property type="entry name" value="MetI-like"/>
    <property type="match status" value="1"/>
</dbReference>
<feature type="transmembrane region" description="Helical" evidence="9">
    <location>
        <begin position="199"/>
        <end position="219"/>
    </location>
</feature>
<dbReference type="EMBL" id="QYRN01000003">
    <property type="protein sequence ID" value="RIY01824.1"/>
    <property type="molecule type" value="Genomic_DNA"/>
</dbReference>
<dbReference type="OrthoDB" id="9814550at2"/>
<dbReference type="Proteomes" id="UP000265750">
    <property type="component" value="Unassembled WGS sequence"/>
</dbReference>
<keyword evidence="12" id="KW-1185">Reference proteome</keyword>
<dbReference type="GO" id="GO:0022857">
    <property type="term" value="F:transmembrane transporter activity"/>
    <property type="evidence" value="ECO:0007669"/>
    <property type="project" value="InterPro"/>
</dbReference>
<reference evidence="12" key="1">
    <citation type="submission" date="2018-09" db="EMBL/GenBank/DDBJ databases">
        <authorList>
            <person name="Tuo L."/>
        </authorList>
    </citation>
    <scope>NUCLEOTIDE SEQUENCE [LARGE SCALE GENOMIC DNA]</scope>
    <source>
        <strain evidence="12">M2BS4Y-1</strain>
    </source>
</reference>
<dbReference type="InterPro" id="IPR035906">
    <property type="entry name" value="MetI-like_sf"/>
</dbReference>
<comment type="subcellular location">
    <subcellularLocation>
        <location evidence="1">Cell inner membrane</location>
        <topology evidence="1">Multi-pass membrane protein</topology>
    </subcellularLocation>
    <subcellularLocation>
        <location evidence="9">Cell membrane</location>
        <topology evidence="9">Multi-pass membrane protein</topology>
    </subcellularLocation>
</comment>
<comment type="similarity">
    <text evidence="2">Belongs to the binding-protein-dependent transport system permease family. HisMQ subfamily.</text>
</comment>
<accession>A0A3A1WMK9</accession>
<keyword evidence="4" id="KW-1003">Cell membrane</keyword>
<organism evidence="11 12">
    <name type="scientific">Aureimonas flava</name>
    <dbReference type="NCBI Taxonomy" id="2320271"/>
    <lineage>
        <taxon>Bacteria</taxon>
        <taxon>Pseudomonadati</taxon>
        <taxon>Pseudomonadota</taxon>
        <taxon>Alphaproteobacteria</taxon>
        <taxon>Hyphomicrobiales</taxon>
        <taxon>Aurantimonadaceae</taxon>
        <taxon>Aureimonas</taxon>
    </lineage>
</organism>
<evidence type="ECO:0000256" key="8">
    <source>
        <dbReference type="ARBA" id="ARBA00023136"/>
    </source>
</evidence>
<dbReference type="PANTHER" id="PTHR30614:SF10">
    <property type="entry name" value="ARGININE ABC TRANSPORTER PERMEASE PROTEIN ARTM"/>
    <property type="match status" value="1"/>
</dbReference>
<comment type="caution">
    <text evidence="11">The sequence shown here is derived from an EMBL/GenBank/DDBJ whole genome shotgun (WGS) entry which is preliminary data.</text>
</comment>
<evidence type="ECO:0000256" key="7">
    <source>
        <dbReference type="ARBA" id="ARBA00022989"/>
    </source>
</evidence>
<feature type="transmembrane region" description="Helical" evidence="9">
    <location>
        <begin position="91"/>
        <end position="114"/>
    </location>
</feature>
<dbReference type="GO" id="GO:0043190">
    <property type="term" value="C:ATP-binding cassette (ABC) transporter complex"/>
    <property type="evidence" value="ECO:0007669"/>
    <property type="project" value="InterPro"/>
</dbReference>
<keyword evidence="7 9" id="KW-1133">Transmembrane helix</keyword>
<evidence type="ECO:0000256" key="1">
    <source>
        <dbReference type="ARBA" id="ARBA00004429"/>
    </source>
</evidence>
<feature type="transmembrane region" description="Helical" evidence="9">
    <location>
        <begin position="54"/>
        <end position="79"/>
    </location>
</feature>
<evidence type="ECO:0000256" key="9">
    <source>
        <dbReference type="RuleBase" id="RU363032"/>
    </source>
</evidence>
<feature type="transmembrane region" description="Helical" evidence="9">
    <location>
        <begin position="126"/>
        <end position="148"/>
    </location>
</feature>
<feature type="domain" description="ABC transmembrane type-1" evidence="10">
    <location>
        <begin position="55"/>
        <end position="252"/>
    </location>
</feature>
<gene>
    <name evidence="11" type="ORF">D3218_05700</name>
</gene>
<evidence type="ECO:0000256" key="5">
    <source>
        <dbReference type="ARBA" id="ARBA00022519"/>
    </source>
</evidence>
<dbReference type="CDD" id="cd06261">
    <property type="entry name" value="TM_PBP2"/>
    <property type="match status" value="1"/>
</dbReference>
<dbReference type="InterPro" id="IPR010065">
    <property type="entry name" value="AA_ABC_transptr_permease_3TM"/>
</dbReference>
<dbReference type="InterPro" id="IPR043429">
    <property type="entry name" value="ArtM/GltK/GlnP/TcyL/YhdX-like"/>
</dbReference>
<dbReference type="RefSeq" id="WP_119538961.1">
    <property type="nucleotide sequence ID" value="NZ_QYRN01000003.1"/>
</dbReference>
<dbReference type="GO" id="GO:0006865">
    <property type="term" value="P:amino acid transport"/>
    <property type="evidence" value="ECO:0007669"/>
    <property type="project" value="TreeGrafter"/>
</dbReference>
<evidence type="ECO:0000313" key="11">
    <source>
        <dbReference type="EMBL" id="RIY01824.1"/>
    </source>
</evidence>
<dbReference type="NCBIfam" id="TIGR01726">
    <property type="entry name" value="HEQRo_perm_3TM"/>
    <property type="match status" value="1"/>
</dbReference>
<dbReference type="AlphaFoldDB" id="A0A3A1WMK9"/>